<comment type="caution">
    <text evidence="2">The sequence shown here is derived from an EMBL/GenBank/DDBJ whole genome shotgun (WGS) entry which is preliminary data.</text>
</comment>
<evidence type="ECO:0000313" key="2">
    <source>
        <dbReference type="EMBL" id="TDO04748.1"/>
    </source>
</evidence>
<proteinExistence type="predicted"/>
<dbReference type="AlphaFoldDB" id="A0A4R6HA13"/>
<dbReference type="Proteomes" id="UP000294848">
    <property type="component" value="Unassembled WGS sequence"/>
</dbReference>
<organism evidence="2 3">
    <name type="scientific">Sunxiuqinia elliptica</name>
    <dbReference type="NCBI Taxonomy" id="655355"/>
    <lineage>
        <taxon>Bacteria</taxon>
        <taxon>Pseudomonadati</taxon>
        <taxon>Bacteroidota</taxon>
        <taxon>Bacteroidia</taxon>
        <taxon>Marinilabiliales</taxon>
        <taxon>Prolixibacteraceae</taxon>
        <taxon>Sunxiuqinia</taxon>
    </lineage>
</organism>
<feature type="transmembrane region" description="Helical" evidence="1">
    <location>
        <begin position="12"/>
        <end position="32"/>
    </location>
</feature>
<evidence type="ECO:0000313" key="3">
    <source>
        <dbReference type="Proteomes" id="UP000294848"/>
    </source>
</evidence>
<dbReference type="EMBL" id="SNWI01000001">
    <property type="protein sequence ID" value="TDO04748.1"/>
    <property type="molecule type" value="Genomic_DNA"/>
</dbReference>
<keyword evidence="1" id="KW-0472">Membrane</keyword>
<evidence type="ECO:0000256" key="1">
    <source>
        <dbReference type="SAM" id="Phobius"/>
    </source>
</evidence>
<keyword evidence="1" id="KW-0812">Transmembrane</keyword>
<name>A0A4R6HA13_9BACT</name>
<protein>
    <submittedName>
        <fullName evidence="2">Uncharacterized protein</fullName>
    </submittedName>
</protein>
<sequence>MLKEDALFQRALYDYLLRSCLSFIAHLILTYFEMDFLIFRCRFSGLNQEVKSEKETNK</sequence>
<gene>
    <name evidence="2" type="ORF">DET52_10196</name>
</gene>
<keyword evidence="1" id="KW-1133">Transmembrane helix</keyword>
<reference evidence="2 3" key="1">
    <citation type="submission" date="2019-03" db="EMBL/GenBank/DDBJ databases">
        <title>Freshwater and sediment microbial communities from various areas in North America, analyzing microbe dynamics in response to fracking.</title>
        <authorList>
            <person name="Lamendella R."/>
        </authorList>
    </citation>
    <scope>NUCLEOTIDE SEQUENCE [LARGE SCALE GENOMIC DNA]</scope>
    <source>
        <strain evidence="2 3">114D</strain>
    </source>
</reference>
<accession>A0A4R6HA13</accession>